<dbReference type="OrthoDB" id="8007567at2"/>
<evidence type="ECO:0000313" key="1">
    <source>
        <dbReference type="EMBL" id="KAA2235419.1"/>
    </source>
</evidence>
<protein>
    <submittedName>
        <fullName evidence="1">Uncharacterized protein</fullName>
    </submittedName>
</protein>
<dbReference type="AlphaFoldDB" id="A0A5B2VAN3"/>
<dbReference type="RefSeq" id="WP_149820667.1">
    <property type="nucleotide sequence ID" value="NZ_VUOA01000035.1"/>
</dbReference>
<keyword evidence="2" id="KW-1185">Reference proteome</keyword>
<organism evidence="1 2">
    <name type="scientific">Salinarimonas soli</name>
    <dbReference type="NCBI Taxonomy" id="1638099"/>
    <lineage>
        <taxon>Bacteria</taxon>
        <taxon>Pseudomonadati</taxon>
        <taxon>Pseudomonadota</taxon>
        <taxon>Alphaproteobacteria</taxon>
        <taxon>Hyphomicrobiales</taxon>
        <taxon>Salinarimonadaceae</taxon>
        <taxon>Salinarimonas</taxon>
    </lineage>
</organism>
<comment type="caution">
    <text evidence="1">The sequence shown here is derived from an EMBL/GenBank/DDBJ whole genome shotgun (WGS) entry which is preliminary data.</text>
</comment>
<sequence length="108" mass="11488">MSTFSSAFPDSMDDKRAAVLEAIARIEDGGPADLQGLREDLVVITSLIRRNPGIEAATEDLYEAAAAVHATGSDDADGARRLRLLREAAARWTERLGQAQPPDAAPEG</sequence>
<name>A0A5B2VAN3_9HYPH</name>
<proteinExistence type="predicted"/>
<reference evidence="1 2" key="2">
    <citation type="submission" date="2019-09" db="EMBL/GenBank/DDBJ databases">
        <authorList>
            <person name="Jin C."/>
        </authorList>
    </citation>
    <scope>NUCLEOTIDE SEQUENCE [LARGE SCALE GENOMIC DNA]</scope>
    <source>
        <strain evidence="1 2">BN140002</strain>
    </source>
</reference>
<accession>A0A5B2VAN3</accession>
<dbReference type="Proteomes" id="UP000323142">
    <property type="component" value="Unassembled WGS sequence"/>
</dbReference>
<gene>
    <name evidence="1" type="ORF">F0L46_19510</name>
</gene>
<reference evidence="1 2" key="1">
    <citation type="submission" date="2019-09" db="EMBL/GenBank/DDBJ databases">
        <title>Salinarimonas rosea gen. nov., sp. nov., a new member of the a-2 subgroup of the Proteobacteria.</title>
        <authorList>
            <person name="Liu J."/>
        </authorList>
    </citation>
    <scope>NUCLEOTIDE SEQUENCE [LARGE SCALE GENOMIC DNA]</scope>
    <source>
        <strain evidence="1 2">BN140002</strain>
    </source>
</reference>
<evidence type="ECO:0000313" key="2">
    <source>
        <dbReference type="Proteomes" id="UP000323142"/>
    </source>
</evidence>
<dbReference type="EMBL" id="VUOA01000035">
    <property type="protein sequence ID" value="KAA2235419.1"/>
    <property type="molecule type" value="Genomic_DNA"/>
</dbReference>